<reference evidence="5" key="1">
    <citation type="submission" date="2025-08" db="UniProtKB">
        <authorList>
            <consortium name="RefSeq"/>
        </authorList>
    </citation>
    <scope>IDENTIFICATION</scope>
</reference>
<dbReference type="InterPro" id="IPR050098">
    <property type="entry name" value="TFPI/VKTCI-like"/>
</dbReference>
<dbReference type="InterPro" id="IPR002223">
    <property type="entry name" value="Kunitz_BPTI"/>
</dbReference>
<proteinExistence type="predicted"/>
<dbReference type="FunFam" id="4.10.410.10:FF:000050">
    <property type="entry name" value="Trypsin protease inhibitor-like 4"/>
    <property type="match status" value="1"/>
</dbReference>
<dbReference type="InterPro" id="IPR020901">
    <property type="entry name" value="Prtase_inh_Kunz-CS"/>
</dbReference>
<dbReference type="InterPro" id="IPR036880">
    <property type="entry name" value="Kunitz_BPTI_sf"/>
</dbReference>
<feature type="chain" id="PRO_5028399826" evidence="2">
    <location>
        <begin position="25"/>
        <end position="105"/>
    </location>
</feature>
<evidence type="ECO:0000259" key="3">
    <source>
        <dbReference type="PROSITE" id="PS50279"/>
    </source>
</evidence>
<evidence type="ECO:0000313" key="4">
    <source>
        <dbReference type="Proteomes" id="UP000515126"/>
    </source>
</evidence>
<dbReference type="CDD" id="cd00109">
    <property type="entry name" value="Kunitz-type"/>
    <property type="match status" value="1"/>
</dbReference>
<dbReference type="AlphaFoldDB" id="A0A6P5P7U1"/>
<protein>
    <submittedName>
        <fullName evidence="5">KappaPI-actitoxin-Ael3a-like</fullName>
    </submittedName>
</protein>
<feature type="domain" description="BPTI/Kunitz inhibitor" evidence="3">
    <location>
        <begin position="49"/>
        <end position="99"/>
    </location>
</feature>
<dbReference type="Proteomes" id="UP000515126">
    <property type="component" value="Chromosome 2"/>
</dbReference>
<keyword evidence="1" id="KW-1015">Disulfide bond</keyword>
<dbReference type="PROSITE" id="PS50279">
    <property type="entry name" value="BPTI_KUNITZ_2"/>
    <property type="match status" value="1"/>
</dbReference>
<organism evidence="4 5">
    <name type="scientific">Mus caroli</name>
    <name type="common">Ryukyu mouse</name>
    <name type="synonym">Ricefield mouse</name>
    <dbReference type="NCBI Taxonomy" id="10089"/>
    <lineage>
        <taxon>Eukaryota</taxon>
        <taxon>Metazoa</taxon>
        <taxon>Chordata</taxon>
        <taxon>Craniata</taxon>
        <taxon>Vertebrata</taxon>
        <taxon>Euteleostomi</taxon>
        <taxon>Mammalia</taxon>
        <taxon>Eutheria</taxon>
        <taxon>Euarchontoglires</taxon>
        <taxon>Glires</taxon>
        <taxon>Rodentia</taxon>
        <taxon>Myomorpha</taxon>
        <taxon>Muroidea</taxon>
        <taxon>Muridae</taxon>
        <taxon>Murinae</taxon>
        <taxon>Mus</taxon>
        <taxon>Mus</taxon>
    </lineage>
</organism>
<dbReference type="Gene3D" id="4.10.410.10">
    <property type="entry name" value="Pancreatic trypsin inhibitor Kunitz domain"/>
    <property type="match status" value="1"/>
</dbReference>
<dbReference type="KEGG" id="mcal:110290489"/>
<keyword evidence="2" id="KW-0732">Signal</keyword>
<keyword evidence="4" id="KW-1185">Reference proteome</keyword>
<dbReference type="GO" id="GO:0005615">
    <property type="term" value="C:extracellular space"/>
    <property type="evidence" value="ECO:0007669"/>
    <property type="project" value="TreeGrafter"/>
</dbReference>
<dbReference type="SMART" id="SM00131">
    <property type="entry name" value="KU"/>
    <property type="match status" value="1"/>
</dbReference>
<dbReference type="GO" id="GO:0004867">
    <property type="term" value="F:serine-type endopeptidase inhibitor activity"/>
    <property type="evidence" value="ECO:0007669"/>
    <property type="project" value="InterPro"/>
</dbReference>
<dbReference type="SUPFAM" id="SSF57362">
    <property type="entry name" value="BPTI-like"/>
    <property type="match status" value="1"/>
</dbReference>
<dbReference type="GeneID" id="110290489"/>
<dbReference type="PRINTS" id="PR00759">
    <property type="entry name" value="BASICPTASE"/>
</dbReference>
<dbReference type="PANTHER" id="PTHR10083:SF374">
    <property type="entry name" value="BPTI_KUNITZ INHIBITOR DOMAIN-CONTAINING PROTEIN"/>
    <property type="match status" value="1"/>
</dbReference>
<dbReference type="PANTHER" id="PTHR10083">
    <property type="entry name" value="KUNITZ-TYPE PROTEASE INHIBITOR-RELATED"/>
    <property type="match status" value="1"/>
</dbReference>
<dbReference type="Pfam" id="PF00014">
    <property type="entry name" value="Kunitz_BPTI"/>
    <property type="match status" value="1"/>
</dbReference>
<evidence type="ECO:0000256" key="2">
    <source>
        <dbReference type="SAM" id="SignalP"/>
    </source>
</evidence>
<evidence type="ECO:0000256" key="1">
    <source>
        <dbReference type="ARBA" id="ARBA00023157"/>
    </source>
</evidence>
<dbReference type="RefSeq" id="XP_021012702.1">
    <property type="nucleotide sequence ID" value="XM_021157043.1"/>
</dbReference>
<accession>A0A6P5P7U1</accession>
<name>A0A6P5P7U1_MUSCR</name>
<sequence length="105" mass="11843">MEGPGIRLALWLLTFAMSLSMLSSSLLFPAGVRSQLCESGHLGAKRIICNQPVKKGFCSFSFYRYYFNPESALCEPFIFTGCGGNRNNFKTKYLCEVRCIHVEKD</sequence>
<gene>
    <name evidence="5" type="primary">LOC110290489</name>
</gene>
<evidence type="ECO:0000313" key="5">
    <source>
        <dbReference type="RefSeq" id="XP_021012702.1"/>
    </source>
</evidence>
<dbReference type="PROSITE" id="PS00280">
    <property type="entry name" value="BPTI_KUNITZ_1"/>
    <property type="match status" value="1"/>
</dbReference>
<feature type="signal peptide" evidence="2">
    <location>
        <begin position="1"/>
        <end position="24"/>
    </location>
</feature>